<feature type="transmembrane region" description="Helical" evidence="7">
    <location>
        <begin position="172"/>
        <end position="195"/>
    </location>
</feature>
<evidence type="ECO:0000256" key="1">
    <source>
        <dbReference type="ARBA" id="ARBA00004141"/>
    </source>
</evidence>
<dbReference type="InterPro" id="IPR004680">
    <property type="entry name" value="Cit_transptr-like_dom"/>
</dbReference>
<keyword evidence="4" id="KW-0677">Repeat</keyword>
<feature type="transmembrane region" description="Helical" evidence="7">
    <location>
        <begin position="553"/>
        <end position="573"/>
    </location>
</feature>
<dbReference type="GO" id="GO:0008324">
    <property type="term" value="F:monoatomic cation transmembrane transporter activity"/>
    <property type="evidence" value="ECO:0007669"/>
    <property type="project" value="InterPro"/>
</dbReference>
<comment type="caution">
    <text evidence="9">The sequence shown here is derived from an EMBL/GenBank/DDBJ whole genome shotgun (WGS) entry which is preliminary data.</text>
</comment>
<keyword evidence="5 7" id="KW-1133">Transmembrane helix</keyword>
<reference evidence="9 10" key="1">
    <citation type="submission" date="2019-08" db="EMBL/GenBank/DDBJ databases">
        <authorList>
            <person name="Seo Y.L."/>
        </authorList>
    </citation>
    <scope>NUCLEOTIDE SEQUENCE [LARGE SCALE GENOMIC DNA]</scope>
    <source>
        <strain evidence="9 10">MaA-C15</strain>
    </source>
</reference>
<feature type="domain" description="RCK C-terminal" evidence="8">
    <location>
        <begin position="203"/>
        <end position="283"/>
    </location>
</feature>
<dbReference type="OrthoDB" id="9809303at2"/>
<dbReference type="PROSITE" id="PS51202">
    <property type="entry name" value="RCK_C"/>
    <property type="match status" value="1"/>
</dbReference>
<evidence type="ECO:0000259" key="8">
    <source>
        <dbReference type="PROSITE" id="PS51202"/>
    </source>
</evidence>
<evidence type="ECO:0000256" key="4">
    <source>
        <dbReference type="ARBA" id="ARBA00022737"/>
    </source>
</evidence>
<comment type="subcellular location">
    <subcellularLocation>
        <location evidence="1">Membrane</location>
        <topology evidence="1">Multi-pass membrane protein</topology>
    </subcellularLocation>
</comment>
<evidence type="ECO:0000313" key="10">
    <source>
        <dbReference type="Proteomes" id="UP000323258"/>
    </source>
</evidence>
<feature type="transmembrane region" description="Helical" evidence="7">
    <location>
        <begin position="110"/>
        <end position="127"/>
    </location>
</feature>
<keyword evidence="2" id="KW-0813">Transport</keyword>
<dbReference type="InterPro" id="IPR051679">
    <property type="entry name" value="DASS-Related_Transporters"/>
</dbReference>
<feature type="transmembrane region" description="Helical" evidence="7">
    <location>
        <begin position="470"/>
        <end position="503"/>
    </location>
</feature>
<evidence type="ECO:0000256" key="3">
    <source>
        <dbReference type="ARBA" id="ARBA00022692"/>
    </source>
</evidence>
<dbReference type="AlphaFoldDB" id="A0A5D4H5R5"/>
<feature type="transmembrane region" description="Helical" evidence="7">
    <location>
        <begin position="406"/>
        <end position="423"/>
    </location>
</feature>
<evidence type="ECO:0000256" key="7">
    <source>
        <dbReference type="SAM" id="Phobius"/>
    </source>
</evidence>
<evidence type="ECO:0000313" key="9">
    <source>
        <dbReference type="EMBL" id="TYR36401.1"/>
    </source>
</evidence>
<dbReference type="Proteomes" id="UP000323258">
    <property type="component" value="Unassembled WGS sequence"/>
</dbReference>
<dbReference type="PANTHER" id="PTHR43652:SF2">
    <property type="entry name" value="BASIC AMINO ACID ANTIPORTER YFCC-RELATED"/>
    <property type="match status" value="1"/>
</dbReference>
<keyword evidence="3 7" id="KW-0812">Transmembrane</keyword>
<accession>A0A5D4H5R5</accession>
<dbReference type="Gene3D" id="3.30.70.1450">
    <property type="entry name" value="Regulator of K+ conductance, C-terminal domain"/>
    <property type="match status" value="2"/>
</dbReference>
<keyword evidence="10" id="KW-1185">Reference proteome</keyword>
<feature type="transmembrane region" description="Helical" evidence="7">
    <location>
        <begin position="52"/>
        <end position="71"/>
    </location>
</feature>
<evidence type="ECO:0000256" key="6">
    <source>
        <dbReference type="ARBA" id="ARBA00023136"/>
    </source>
</evidence>
<dbReference type="GO" id="GO:0006813">
    <property type="term" value="P:potassium ion transport"/>
    <property type="evidence" value="ECO:0007669"/>
    <property type="project" value="InterPro"/>
</dbReference>
<feature type="transmembrane region" description="Helical" evidence="7">
    <location>
        <begin position="28"/>
        <end position="46"/>
    </location>
</feature>
<dbReference type="Pfam" id="PF03600">
    <property type="entry name" value="CitMHS"/>
    <property type="match status" value="1"/>
</dbReference>
<dbReference type="EMBL" id="VSZS01000047">
    <property type="protein sequence ID" value="TYR36401.1"/>
    <property type="molecule type" value="Genomic_DNA"/>
</dbReference>
<protein>
    <submittedName>
        <fullName evidence="9">SLC13 family permease</fullName>
    </submittedName>
</protein>
<dbReference type="InterPro" id="IPR036721">
    <property type="entry name" value="RCK_C_sf"/>
</dbReference>
<proteinExistence type="predicted"/>
<gene>
    <name evidence="9" type="ORF">FY036_01165</name>
</gene>
<sequence>MTFEQAAIIILLAGLLVVFALDRWRMEIVALAGLGIAALLGLVPVRDVFSGFANPAVITVVEILLIVQVLARTRLLDDLAKHILGLAGSQTLTVAAMAAASALLSVIMNNIGALALMIPVATSICRTTGIPPRRVMMPIAFAALLGGLCSVVGTPANLIASQQLQAATGRGFGFFDFAWAGIPAAIAGLIAIVIWMPRAFREDSVEGELRPAAQKVVAELEVSPASTLAGQPLSGFTMALHAVSRDGAHLFIARGDTPVQPGDLLLVEATLDEIETAVKAGDLQWPRRGATLPGERTEAVIMPESTLVGSRIATAEPFSRRGVRILAVSARTPRLEGGFGDVRLSIGDILHLEGHAEAIAEALAETEALALGRLPTSPPPLETRLPLGFFMLGVALAATGFVPPEIAFGLVVLALAASGYLNLRSGLADLNWPILIMLAAMIPLGLAVETTGTAQMLAAGLTTALPSDMALMPVAVVLLLAVLITPFVNNASTAIVLGPVAIGLAQMAGIPPEPVLLAAAMGASIDFLTPFGHHNNMVVMGLGPYRFADYLRAGWPVTLAAAGAGLAAIWAFWI</sequence>
<feature type="transmembrane region" description="Helical" evidence="7">
    <location>
        <begin position="435"/>
        <end position="458"/>
    </location>
</feature>
<reference evidence="9 10" key="2">
    <citation type="submission" date="2019-09" db="EMBL/GenBank/DDBJ databases">
        <title>Mesorhizobium sp. MaA-C15 isolated from Microcystis aeruginosa.</title>
        <authorList>
            <person name="Jeong S.E."/>
            <person name="Jin H.M."/>
            <person name="Jeon C.O."/>
        </authorList>
    </citation>
    <scope>NUCLEOTIDE SEQUENCE [LARGE SCALE GENOMIC DNA]</scope>
    <source>
        <strain evidence="9 10">MaA-C15</strain>
    </source>
</reference>
<evidence type="ECO:0000256" key="5">
    <source>
        <dbReference type="ARBA" id="ARBA00022989"/>
    </source>
</evidence>
<dbReference type="RefSeq" id="WP_148912890.1">
    <property type="nucleotide sequence ID" value="NZ_VSZS01000047.1"/>
</dbReference>
<organism evidence="9 10">
    <name type="scientific">Neoaquamicrobium microcysteis</name>
    <dbReference type="NCBI Taxonomy" id="2682781"/>
    <lineage>
        <taxon>Bacteria</taxon>
        <taxon>Pseudomonadati</taxon>
        <taxon>Pseudomonadota</taxon>
        <taxon>Alphaproteobacteria</taxon>
        <taxon>Hyphomicrobiales</taxon>
        <taxon>Phyllobacteriaceae</taxon>
        <taxon>Neoaquamicrobium</taxon>
    </lineage>
</organism>
<keyword evidence="6 7" id="KW-0472">Membrane</keyword>
<dbReference type="SUPFAM" id="SSF116726">
    <property type="entry name" value="TrkA C-terminal domain-like"/>
    <property type="match status" value="2"/>
</dbReference>
<feature type="transmembrane region" description="Helical" evidence="7">
    <location>
        <begin position="139"/>
        <end position="160"/>
    </location>
</feature>
<dbReference type="GO" id="GO:0005886">
    <property type="term" value="C:plasma membrane"/>
    <property type="evidence" value="ECO:0007669"/>
    <property type="project" value="TreeGrafter"/>
</dbReference>
<evidence type="ECO:0000256" key="2">
    <source>
        <dbReference type="ARBA" id="ARBA00022448"/>
    </source>
</evidence>
<dbReference type="InterPro" id="IPR006037">
    <property type="entry name" value="RCK_C"/>
</dbReference>
<dbReference type="PANTHER" id="PTHR43652">
    <property type="entry name" value="BASIC AMINO ACID ANTIPORTER YFCC-RELATED"/>
    <property type="match status" value="1"/>
</dbReference>
<name>A0A5D4H5R5_9HYPH</name>
<feature type="transmembrane region" description="Helical" evidence="7">
    <location>
        <begin position="6"/>
        <end position="21"/>
    </location>
</feature>